<dbReference type="GeneID" id="28899878"/>
<feature type="compositionally biased region" description="Polar residues" evidence="1">
    <location>
        <begin position="1"/>
        <end position="12"/>
    </location>
</feature>
<accession>A0A165INY0</accession>
<dbReference type="AlphaFoldDB" id="A0A165INY0"/>
<reference evidence="2 3" key="1">
    <citation type="journal article" date="2016" name="Fungal Biol.">
        <title>The genome of Xylona heveae provides a window into fungal endophytism.</title>
        <authorList>
            <person name="Gazis R."/>
            <person name="Kuo A."/>
            <person name="Riley R."/>
            <person name="LaButti K."/>
            <person name="Lipzen A."/>
            <person name="Lin J."/>
            <person name="Amirebrahimi M."/>
            <person name="Hesse C.N."/>
            <person name="Spatafora J.W."/>
            <person name="Henrissat B."/>
            <person name="Hainaut M."/>
            <person name="Grigoriev I.V."/>
            <person name="Hibbett D.S."/>
        </authorList>
    </citation>
    <scope>NUCLEOTIDE SEQUENCE [LARGE SCALE GENOMIC DNA]</scope>
    <source>
        <strain evidence="2 3">TC161</strain>
    </source>
</reference>
<name>A0A165INY0_XYLHT</name>
<evidence type="ECO:0000313" key="2">
    <source>
        <dbReference type="EMBL" id="KZF25172.1"/>
    </source>
</evidence>
<dbReference type="OrthoDB" id="5371646at2759"/>
<protein>
    <recommendedName>
        <fullName evidence="4">Myb-like domain-containing protein</fullName>
    </recommendedName>
</protein>
<feature type="compositionally biased region" description="Basic and acidic residues" evidence="1">
    <location>
        <begin position="121"/>
        <end position="145"/>
    </location>
</feature>
<evidence type="ECO:0000313" key="3">
    <source>
        <dbReference type="Proteomes" id="UP000076632"/>
    </source>
</evidence>
<feature type="compositionally biased region" description="Basic residues" evidence="1">
    <location>
        <begin position="97"/>
        <end position="106"/>
    </location>
</feature>
<evidence type="ECO:0000256" key="1">
    <source>
        <dbReference type="SAM" id="MobiDB-lite"/>
    </source>
</evidence>
<dbReference type="EMBL" id="KV407455">
    <property type="protein sequence ID" value="KZF25172.1"/>
    <property type="molecule type" value="Genomic_DNA"/>
</dbReference>
<feature type="region of interest" description="Disordered" evidence="1">
    <location>
        <begin position="63"/>
        <end position="153"/>
    </location>
</feature>
<proteinExistence type="predicted"/>
<organism evidence="2 3">
    <name type="scientific">Xylona heveae (strain CBS 132557 / TC161)</name>
    <dbReference type="NCBI Taxonomy" id="1328760"/>
    <lineage>
        <taxon>Eukaryota</taxon>
        <taxon>Fungi</taxon>
        <taxon>Dikarya</taxon>
        <taxon>Ascomycota</taxon>
        <taxon>Pezizomycotina</taxon>
        <taxon>Xylonomycetes</taxon>
        <taxon>Xylonales</taxon>
        <taxon>Xylonaceae</taxon>
        <taxon>Xylona</taxon>
    </lineage>
</organism>
<feature type="compositionally biased region" description="Basic residues" evidence="1">
    <location>
        <begin position="77"/>
        <end position="86"/>
    </location>
</feature>
<dbReference type="RefSeq" id="XP_018190727.1">
    <property type="nucleotide sequence ID" value="XM_018334741.1"/>
</dbReference>
<dbReference type="Proteomes" id="UP000076632">
    <property type="component" value="Unassembled WGS sequence"/>
</dbReference>
<evidence type="ECO:0008006" key="4">
    <source>
        <dbReference type="Google" id="ProtNLM"/>
    </source>
</evidence>
<sequence length="153" mass="16931">MASENVPSTPTKSARGWTDGEKLAVVMQVIAQNGANPKWDSIKVPEGRTVKAAMHVWQALKKQADTVPLTDPASTPSRKRNARSTKPKTAVGETGTKKKRAVKGKRAMNFDEPNDEEDIDAELKLEEEFKDAQVKGEDNDYGIKDEEADDYEE</sequence>
<dbReference type="InParanoid" id="A0A165INY0"/>
<gene>
    <name evidence="2" type="ORF">L228DRAFT_265646</name>
</gene>
<keyword evidence="3" id="KW-1185">Reference proteome</keyword>
<feature type="region of interest" description="Disordered" evidence="1">
    <location>
        <begin position="1"/>
        <end position="20"/>
    </location>
</feature>